<feature type="compositionally biased region" description="Basic residues" evidence="5">
    <location>
        <begin position="642"/>
        <end position="651"/>
    </location>
</feature>
<feature type="region of interest" description="Disordered" evidence="5">
    <location>
        <begin position="63"/>
        <end position="188"/>
    </location>
</feature>
<evidence type="ECO:0000313" key="8">
    <source>
        <dbReference type="RefSeq" id="XP_029634607.1"/>
    </source>
</evidence>
<sequence length="1396" mass="157458">MSWWDSQNFSDFASNALKNAQKKIDKVLDIQDENSKQKDLRSSKKEIEDSSWSTWLPFDHEKLTSPRSSWSLPFGLKSEPENDSFFTQQPSTPVTQQAPKQTNLPPIYPSRNNSAKDLLNQTQETSEKIKGETSQCTTLEAETESHKDKTEVVQATLDPSSKNKTKKNEKHSLFDSVENKSDSPKEDSFIDISSIESNISFDSEKSNFVEHDESIAEIKSTMGKAVPDFEEISSSNTGSSTEILKSSTEANISFEELESEVKIDNERESTPAYESSLLAVCVNTDSDNGESPLQMKGSDFEPAASRDNNKPSHQSFHSDQENVGLSDLDLQNFQPIEIGKQTLESANDSLQEDENAEISIVNEDLKTVSGTDALPCDNSNLMDITCESLNSFHTVIRSQTTSDKTNKSDVVEVVESCDITEFTQSASQAQVEPSSSLVSESVEDHYDKTLSEEGKLLRDNKKIFKGVCETPINNKQQELEEYSPLSPIVEVIEESSNKVDCYESKIDSSANTSSCSSETVIEKVSTIIETEGKQELEAASTESIMSSSSNSSYVKCLIEEAMEEARSEHSDSHSNSADRSESSKTESEHNSEKSVSGHDSGDEIDTTTSSDIEIISTPTPNGERGERLFDLSPLRITLHKSLRRHSPVHAHQRSDSQSSSSTYSKCGESDQLSPGRDSLERQDLESGDESKEGATPSVKEEPNNDKDSPDVPLDVKDACHPDKLLKAELNPRQTVEFCKKLAELSEVLQHRENKLVQLSRENNDLLETNSILRNQLQQSEEIRETEQADIHILTEEFTERLAESEKKVQTVLREKESLKKQLQKTIEENTQNKSLDSSYKDILEEKENQIAELLQEGEKLSKQQLQSNNIIKKLRTKEKENDSLIASQKKKLEELKTESDDLKAVLDSNEDTGKKQSETISKLNSALVKQEKEVTKLKTDLDESQEKVRGLQVALDNSYKEIAELNKTNAARDSKVQEAVLSAELQVREEFNYSMEKDRQKARLEKESFICQIEDLQINLSRQEKEHTRHEDLLKREISDLQQRLQEDEARNQDLTISVTSATRPLLRQIENLQSTYGAQSLLWEKREKALTERISEIQQQLAVAEEKENISSEKILTLSSKIKALETQNTSMRQEKCQLAAQLEMEKSKREMLEDSQNNATCQLAALRQQMSNEVMELKKDKVYLEAQLEIEKTKVDNEKKKLIQSLEQIKEMEKNFYSRGSPSPISSNRTSPNNPIEATSISMTNSLSASGLSQDDLDKSLLFVSTSASGSKSSLYEHLRQGGGGAANLLENLQSQLKQKEGEITQLQDDISQLERTRESMARELVNLSNLNDNLQEQVTELPEIKEKHSELYQRYNALLQMYGEKVEEAEELRMDLQDIKKMYKDQIDHLLAK</sequence>
<dbReference type="GO" id="GO:0005783">
    <property type="term" value="C:endoplasmic reticulum"/>
    <property type="evidence" value="ECO:0007669"/>
    <property type="project" value="TreeGrafter"/>
</dbReference>
<feature type="compositionally biased region" description="Basic and acidic residues" evidence="5">
    <location>
        <begin position="31"/>
        <end position="48"/>
    </location>
</feature>
<organism evidence="7 8">
    <name type="scientific">Octopus sinensis</name>
    <name type="common">East Asian common octopus</name>
    <dbReference type="NCBI Taxonomy" id="2607531"/>
    <lineage>
        <taxon>Eukaryota</taxon>
        <taxon>Metazoa</taxon>
        <taxon>Spiralia</taxon>
        <taxon>Lophotrochozoa</taxon>
        <taxon>Mollusca</taxon>
        <taxon>Cephalopoda</taxon>
        <taxon>Coleoidea</taxon>
        <taxon>Octopodiformes</taxon>
        <taxon>Octopoda</taxon>
        <taxon>Incirrata</taxon>
        <taxon>Octopodidae</taxon>
        <taxon>Octopus</taxon>
    </lineage>
</organism>
<keyword evidence="3 4" id="KW-0175">Coiled coil</keyword>
<evidence type="ECO:0000256" key="2">
    <source>
        <dbReference type="ARBA" id="ARBA00023034"/>
    </source>
</evidence>
<feature type="coiled-coil region" evidence="4">
    <location>
        <begin position="1292"/>
        <end position="1389"/>
    </location>
</feature>
<feature type="compositionally biased region" description="Basic and acidic residues" evidence="5">
    <location>
        <begin position="563"/>
        <end position="601"/>
    </location>
</feature>
<dbReference type="Gene3D" id="1.20.1170.10">
    <property type="match status" value="1"/>
</dbReference>
<dbReference type="GO" id="GO:0005794">
    <property type="term" value="C:Golgi apparatus"/>
    <property type="evidence" value="ECO:0007669"/>
    <property type="project" value="UniProtKB-SubCell"/>
</dbReference>
<dbReference type="Pfam" id="PF12325">
    <property type="entry name" value="TMF_TATA_bd"/>
    <property type="match status" value="1"/>
</dbReference>
<feature type="coiled-coil region" evidence="4">
    <location>
        <begin position="1088"/>
        <end position="1217"/>
    </location>
</feature>
<feature type="region of interest" description="Disordered" evidence="5">
    <location>
        <begin position="562"/>
        <end position="627"/>
    </location>
</feature>
<dbReference type="KEGG" id="osn:115210262"/>
<evidence type="ECO:0000259" key="6">
    <source>
        <dbReference type="Pfam" id="PF12325"/>
    </source>
</evidence>
<evidence type="ECO:0000256" key="4">
    <source>
        <dbReference type="SAM" id="Coils"/>
    </source>
</evidence>
<dbReference type="Proteomes" id="UP000515154">
    <property type="component" value="Linkage group LG4"/>
</dbReference>
<dbReference type="SUPFAM" id="SSF90257">
    <property type="entry name" value="Myosin rod fragments"/>
    <property type="match status" value="1"/>
</dbReference>
<evidence type="ECO:0000313" key="7">
    <source>
        <dbReference type="Proteomes" id="UP000515154"/>
    </source>
</evidence>
<protein>
    <submittedName>
        <fullName evidence="8">TATA element modulatory factor isoform X1</fullName>
    </submittedName>
</protein>
<feature type="coiled-coil region" evidence="4">
    <location>
        <begin position="741"/>
        <end position="954"/>
    </location>
</feature>
<feature type="compositionally biased region" description="Basic and acidic residues" evidence="5">
    <location>
        <begin position="170"/>
        <end position="188"/>
    </location>
</feature>
<proteinExistence type="predicted"/>
<comment type="subcellular location">
    <subcellularLocation>
        <location evidence="1">Golgi apparatus</location>
    </subcellularLocation>
</comment>
<accession>A0A6P7S8P1</accession>
<dbReference type="PANTHER" id="PTHR46515:SF1">
    <property type="entry name" value="TATA ELEMENT MODULATORY FACTOR"/>
    <property type="match status" value="1"/>
</dbReference>
<dbReference type="PANTHER" id="PTHR46515">
    <property type="entry name" value="TATA ELEMENT MODULATORY FACTOR TMF1"/>
    <property type="match status" value="1"/>
</dbReference>
<gene>
    <name evidence="8" type="primary">LOC115210262</name>
</gene>
<dbReference type="InterPro" id="IPR022091">
    <property type="entry name" value="TMF_TATA-bd"/>
</dbReference>
<feature type="compositionally biased region" description="Low complexity" evidence="5">
    <location>
        <begin position="655"/>
        <end position="664"/>
    </location>
</feature>
<feature type="coiled-coil region" evidence="4">
    <location>
        <begin position="999"/>
        <end position="1058"/>
    </location>
</feature>
<dbReference type="Pfam" id="PF12329">
    <property type="entry name" value="TMF_DNA_bd"/>
    <property type="match status" value="1"/>
</dbReference>
<feature type="compositionally biased region" description="Polar residues" evidence="5">
    <location>
        <begin position="1220"/>
        <end position="1241"/>
    </location>
</feature>
<feature type="compositionally biased region" description="Polar residues" evidence="5">
    <location>
        <begin position="84"/>
        <end position="124"/>
    </location>
</feature>
<reference evidence="8" key="1">
    <citation type="submission" date="2025-08" db="UniProtKB">
        <authorList>
            <consortium name="RefSeq"/>
        </authorList>
    </citation>
    <scope>IDENTIFICATION</scope>
</reference>
<evidence type="ECO:0000256" key="3">
    <source>
        <dbReference type="ARBA" id="ARBA00023054"/>
    </source>
</evidence>
<evidence type="ECO:0000256" key="5">
    <source>
        <dbReference type="SAM" id="MobiDB-lite"/>
    </source>
</evidence>
<keyword evidence="2" id="KW-0333">Golgi apparatus</keyword>
<dbReference type="InterPro" id="IPR022092">
    <property type="entry name" value="TMF_DNA-bd"/>
</dbReference>
<feature type="compositionally biased region" description="Basic and acidic residues" evidence="5">
    <location>
        <begin position="677"/>
        <end position="717"/>
    </location>
</feature>
<feature type="region of interest" description="Disordered" evidence="5">
    <location>
        <begin position="642"/>
        <end position="717"/>
    </location>
</feature>
<name>A0A6P7S8P1_9MOLL</name>
<feature type="region of interest" description="Disordered" evidence="5">
    <location>
        <begin position="31"/>
        <end position="51"/>
    </location>
</feature>
<dbReference type="RefSeq" id="XP_029634607.1">
    <property type="nucleotide sequence ID" value="XM_029778747.2"/>
</dbReference>
<feature type="domain" description="TATA element modulatory factor 1 TATA binding" evidence="6">
    <location>
        <begin position="1285"/>
        <end position="1393"/>
    </location>
</feature>
<evidence type="ECO:0000256" key="1">
    <source>
        <dbReference type="ARBA" id="ARBA00004555"/>
    </source>
</evidence>
<dbReference type="InterPro" id="IPR052602">
    <property type="entry name" value="Growth_transcription_reg"/>
</dbReference>
<keyword evidence="7" id="KW-1185">Reference proteome</keyword>
<feature type="compositionally biased region" description="Low complexity" evidence="5">
    <location>
        <begin position="606"/>
        <end position="617"/>
    </location>
</feature>
<feature type="region of interest" description="Disordered" evidence="5">
    <location>
        <begin position="1219"/>
        <end position="1241"/>
    </location>
</feature>
<feature type="region of interest" description="Disordered" evidence="5">
    <location>
        <begin position="283"/>
        <end position="319"/>
    </location>
</feature>